<feature type="signal peptide" evidence="1">
    <location>
        <begin position="1"/>
        <end position="22"/>
    </location>
</feature>
<sequence length="241" mass="29416">MLAVRLFQLFFFLQMNFQCSEPKLRKYSHIEESSEGIIKEKEEYFKNCNNIIKEIGLFKNHNNLFDDLPVEYKAFIHQFLTSLCICEECFFVFPYGFKLERITFNSGFFNLVSSFFDEGNKLFTEIRYWYFDQYEIRENYVNMVSCYHDFKNINLKFTDEFNEIMEKLFNSMTVMSSIEVSYDDLYTFKSLLKSNVNDEYIAKYRLFIKSFKKFKKDFESFYFQWSELPDKYKFALIIKKE</sequence>
<name>A0A059EWE9_9MICR</name>
<keyword evidence="1" id="KW-0732">Signal</keyword>
<dbReference type="VEuPathDB" id="MicrosporidiaDB:H312_03355"/>
<dbReference type="HOGENOM" id="CLU_1156124_0_0_1"/>
<feature type="chain" id="PRO_5001572326" evidence="1">
    <location>
        <begin position="23"/>
        <end position="241"/>
    </location>
</feature>
<accession>A0A059EWE9</accession>
<protein>
    <submittedName>
        <fullName evidence="2">Uncharacterized protein</fullName>
    </submittedName>
</protein>
<reference evidence="2 3" key="2">
    <citation type="submission" date="2014-03" db="EMBL/GenBank/DDBJ databases">
        <title>The Genome Sequence of Anncaliia algerae insect isolate PRA339.</title>
        <authorList>
            <consortium name="The Broad Institute Genome Sequencing Platform"/>
            <consortium name="The Broad Institute Genome Sequencing Center for Infectious Disease"/>
            <person name="Cuomo C."/>
            <person name="Becnel J."/>
            <person name="Sanscrainte N."/>
            <person name="Walker B."/>
            <person name="Young S.K."/>
            <person name="Zeng Q."/>
            <person name="Gargeya S."/>
            <person name="Fitzgerald M."/>
            <person name="Haas B."/>
            <person name="Abouelleil A."/>
            <person name="Alvarado L."/>
            <person name="Arachchi H.M."/>
            <person name="Berlin A.M."/>
            <person name="Chapman S.B."/>
            <person name="Dewar J."/>
            <person name="Goldberg J."/>
            <person name="Griggs A."/>
            <person name="Gujja S."/>
            <person name="Hansen M."/>
            <person name="Howarth C."/>
            <person name="Imamovic A."/>
            <person name="Larimer J."/>
            <person name="McCowan C."/>
            <person name="Murphy C."/>
            <person name="Neiman D."/>
            <person name="Pearson M."/>
            <person name="Priest M."/>
            <person name="Roberts A."/>
            <person name="Saif S."/>
            <person name="Shea T."/>
            <person name="Sisk P."/>
            <person name="Sykes S."/>
            <person name="Wortman J."/>
            <person name="Nusbaum C."/>
            <person name="Birren B."/>
        </authorList>
    </citation>
    <scope>NUCLEOTIDE SEQUENCE [LARGE SCALE GENOMIC DNA]</scope>
    <source>
        <strain evidence="2 3">PRA339</strain>
    </source>
</reference>
<evidence type="ECO:0000313" key="3">
    <source>
        <dbReference type="Proteomes" id="UP000030655"/>
    </source>
</evidence>
<evidence type="ECO:0000256" key="1">
    <source>
        <dbReference type="SAM" id="SignalP"/>
    </source>
</evidence>
<organism evidence="2 3">
    <name type="scientific">Anncaliia algerae PRA339</name>
    <dbReference type="NCBI Taxonomy" id="1288291"/>
    <lineage>
        <taxon>Eukaryota</taxon>
        <taxon>Fungi</taxon>
        <taxon>Fungi incertae sedis</taxon>
        <taxon>Microsporidia</taxon>
        <taxon>Tubulinosematoidea</taxon>
        <taxon>Tubulinosematidae</taxon>
        <taxon>Anncaliia</taxon>
    </lineage>
</organism>
<proteinExistence type="predicted"/>
<dbReference type="AlphaFoldDB" id="A0A059EWE9"/>
<dbReference type="Proteomes" id="UP000030655">
    <property type="component" value="Unassembled WGS sequence"/>
</dbReference>
<gene>
    <name evidence="2" type="ORF">H312_03355</name>
</gene>
<dbReference type="OrthoDB" id="10334483at2759"/>
<evidence type="ECO:0000313" key="2">
    <source>
        <dbReference type="EMBL" id="KCZ79250.1"/>
    </source>
</evidence>
<keyword evidence="3" id="KW-1185">Reference proteome</keyword>
<reference evidence="3" key="1">
    <citation type="submission" date="2013-02" db="EMBL/GenBank/DDBJ databases">
        <authorList>
            <consortium name="The Broad Institute Genome Sequencing Platform"/>
            <person name="Cuomo C."/>
            <person name="Becnel J."/>
            <person name="Sanscrainte N."/>
            <person name="Walker B."/>
            <person name="Young S.K."/>
            <person name="Zeng Q."/>
            <person name="Gargeya S."/>
            <person name="Fitzgerald M."/>
            <person name="Haas B."/>
            <person name="Abouelleil A."/>
            <person name="Alvarado L."/>
            <person name="Arachchi H.M."/>
            <person name="Berlin A.M."/>
            <person name="Chapman S.B."/>
            <person name="Dewar J."/>
            <person name="Goldberg J."/>
            <person name="Griggs A."/>
            <person name="Gujja S."/>
            <person name="Hansen M."/>
            <person name="Howarth C."/>
            <person name="Imamovic A."/>
            <person name="Larimer J."/>
            <person name="McCowan C."/>
            <person name="Murphy C."/>
            <person name="Neiman D."/>
            <person name="Pearson M."/>
            <person name="Priest M."/>
            <person name="Roberts A."/>
            <person name="Saif S."/>
            <person name="Shea T."/>
            <person name="Sisk P."/>
            <person name="Sykes S."/>
            <person name="Wortman J."/>
            <person name="Nusbaum C."/>
            <person name="Birren B."/>
        </authorList>
    </citation>
    <scope>NUCLEOTIDE SEQUENCE [LARGE SCALE GENOMIC DNA]</scope>
    <source>
        <strain evidence="3">PRA339</strain>
    </source>
</reference>
<dbReference type="EMBL" id="KK365316">
    <property type="protein sequence ID" value="KCZ79250.1"/>
    <property type="molecule type" value="Genomic_DNA"/>
</dbReference>